<keyword evidence="2" id="KW-0489">Methyltransferase</keyword>
<evidence type="ECO:0000259" key="1">
    <source>
        <dbReference type="Pfam" id="PF08241"/>
    </source>
</evidence>
<proteinExistence type="predicted"/>
<dbReference type="Proteomes" id="UP001482231">
    <property type="component" value="Unassembled WGS sequence"/>
</dbReference>
<comment type="caution">
    <text evidence="2">The sequence shown here is derived from an EMBL/GenBank/DDBJ whole genome shotgun (WGS) entry which is preliminary data.</text>
</comment>
<dbReference type="SUPFAM" id="SSF53335">
    <property type="entry name" value="S-adenosyl-L-methionine-dependent methyltransferases"/>
    <property type="match status" value="1"/>
</dbReference>
<dbReference type="GO" id="GO:0032259">
    <property type="term" value="P:methylation"/>
    <property type="evidence" value="ECO:0007669"/>
    <property type="project" value="UniProtKB-KW"/>
</dbReference>
<dbReference type="EMBL" id="JBAJEX010000002">
    <property type="protein sequence ID" value="MEO1766440.1"/>
    <property type="molecule type" value="Genomic_DNA"/>
</dbReference>
<dbReference type="CDD" id="cd02440">
    <property type="entry name" value="AdoMet_MTases"/>
    <property type="match status" value="1"/>
</dbReference>
<protein>
    <submittedName>
        <fullName evidence="2">Methyltransferase domain-containing protein</fullName>
    </submittedName>
</protein>
<dbReference type="RefSeq" id="WP_347307501.1">
    <property type="nucleotide sequence ID" value="NZ_JBAJEX010000002.1"/>
</dbReference>
<dbReference type="Gene3D" id="3.40.50.150">
    <property type="entry name" value="Vaccinia Virus protein VP39"/>
    <property type="match status" value="1"/>
</dbReference>
<accession>A0ABV0ECP4</accession>
<name>A0ABV0ECP4_9BURK</name>
<dbReference type="GO" id="GO:0008168">
    <property type="term" value="F:methyltransferase activity"/>
    <property type="evidence" value="ECO:0007669"/>
    <property type="project" value="UniProtKB-KW"/>
</dbReference>
<sequence>MKLHLGCGKRHIPGFVHIDAIDYPHVDHVATIDNLSFIADNSVDLIYNCHVLEHFKRRDVGRVLREWHRVLKPGGMLRISVPDFAKLCEVYQRYGKLDLVIGALFGRQDYLYNIHYNVFDFDTLAQELTAAGFVDVRRYDWRETEHAAIDDYSQAYIPHMDKENGILISLNVECEKPLHIGC</sequence>
<gene>
    <name evidence="2" type="ORF">V6E02_04360</name>
</gene>
<reference evidence="2 3" key="1">
    <citation type="submission" date="2024-02" db="EMBL/GenBank/DDBJ databases">
        <title>New thermophilic sulfur-oxidizing bacteria from a hot springs of the Uzon caldera (Kamchatka, Russia).</title>
        <authorList>
            <person name="Dukat A.M."/>
            <person name="Elcheninov A.G."/>
            <person name="Frolov E.N."/>
        </authorList>
    </citation>
    <scope>NUCLEOTIDE SEQUENCE [LARGE SCALE GENOMIC DNA]</scope>
    <source>
        <strain evidence="2 3">AK1</strain>
    </source>
</reference>
<dbReference type="InterPro" id="IPR029063">
    <property type="entry name" value="SAM-dependent_MTases_sf"/>
</dbReference>
<evidence type="ECO:0000313" key="3">
    <source>
        <dbReference type="Proteomes" id="UP001482231"/>
    </source>
</evidence>
<dbReference type="Pfam" id="PF08241">
    <property type="entry name" value="Methyltransf_11"/>
    <property type="match status" value="1"/>
</dbReference>
<evidence type="ECO:0000313" key="2">
    <source>
        <dbReference type="EMBL" id="MEO1766440.1"/>
    </source>
</evidence>
<feature type="domain" description="Methyltransferase type 11" evidence="1">
    <location>
        <begin position="28"/>
        <end position="78"/>
    </location>
</feature>
<dbReference type="InterPro" id="IPR013216">
    <property type="entry name" value="Methyltransf_11"/>
</dbReference>
<keyword evidence="3" id="KW-1185">Reference proteome</keyword>
<keyword evidence="2" id="KW-0808">Transferase</keyword>
<organism evidence="2 3">
    <name type="scientific">Thiobacter aerophilum</name>
    <dbReference type="NCBI Taxonomy" id="3121275"/>
    <lineage>
        <taxon>Bacteria</taxon>
        <taxon>Pseudomonadati</taxon>
        <taxon>Pseudomonadota</taxon>
        <taxon>Betaproteobacteria</taxon>
        <taxon>Burkholderiales</taxon>
        <taxon>Thiobacteraceae</taxon>
        <taxon>Thiobacter</taxon>
    </lineage>
</organism>